<dbReference type="RefSeq" id="XP_007771845.1">
    <property type="nucleotide sequence ID" value="XM_007773655.1"/>
</dbReference>
<dbReference type="PROSITE" id="PS51257">
    <property type="entry name" value="PROKAR_LIPOPROTEIN"/>
    <property type="match status" value="1"/>
</dbReference>
<reference evidence="3" key="1">
    <citation type="journal article" date="2012" name="Science">
        <title>The Paleozoic origin of enzymatic lignin decomposition reconstructed from 31 fungal genomes.</title>
        <authorList>
            <person name="Floudas D."/>
            <person name="Binder M."/>
            <person name="Riley R."/>
            <person name="Barry K."/>
            <person name="Blanchette R.A."/>
            <person name="Henrissat B."/>
            <person name="Martinez A.T."/>
            <person name="Otillar R."/>
            <person name="Spatafora J.W."/>
            <person name="Yadav J.S."/>
            <person name="Aerts A."/>
            <person name="Benoit I."/>
            <person name="Boyd A."/>
            <person name="Carlson A."/>
            <person name="Copeland A."/>
            <person name="Coutinho P.M."/>
            <person name="de Vries R.P."/>
            <person name="Ferreira P."/>
            <person name="Findley K."/>
            <person name="Foster B."/>
            <person name="Gaskell J."/>
            <person name="Glotzer D."/>
            <person name="Gorecki P."/>
            <person name="Heitman J."/>
            <person name="Hesse C."/>
            <person name="Hori C."/>
            <person name="Igarashi K."/>
            <person name="Jurgens J.A."/>
            <person name="Kallen N."/>
            <person name="Kersten P."/>
            <person name="Kohler A."/>
            <person name="Kuees U."/>
            <person name="Kumar T.K.A."/>
            <person name="Kuo A."/>
            <person name="LaButti K."/>
            <person name="Larrondo L.F."/>
            <person name="Lindquist E."/>
            <person name="Ling A."/>
            <person name="Lombard V."/>
            <person name="Lucas S."/>
            <person name="Lundell T."/>
            <person name="Martin R."/>
            <person name="McLaughlin D.J."/>
            <person name="Morgenstern I."/>
            <person name="Morin E."/>
            <person name="Murat C."/>
            <person name="Nagy L.G."/>
            <person name="Nolan M."/>
            <person name="Ohm R.A."/>
            <person name="Patyshakuliyeva A."/>
            <person name="Rokas A."/>
            <person name="Ruiz-Duenas F.J."/>
            <person name="Sabat G."/>
            <person name="Salamov A."/>
            <person name="Samejima M."/>
            <person name="Schmutz J."/>
            <person name="Slot J.C."/>
            <person name="St John F."/>
            <person name="Stenlid J."/>
            <person name="Sun H."/>
            <person name="Sun S."/>
            <person name="Syed K."/>
            <person name="Tsang A."/>
            <person name="Wiebenga A."/>
            <person name="Young D."/>
            <person name="Pisabarro A."/>
            <person name="Eastwood D.C."/>
            <person name="Martin F."/>
            <person name="Cullen D."/>
            <person name="Grigoriev I.V."/>
            <person name="Hibbett D.S."/>
        </authorList>
    </citation>
    <scope>NUCLEOTIDE SEQUENCE [LARGE SCALE GENOMIC DNA]</scope>
    <source>
        <strain evidence="3">RWD-64-598 SS2</strain>
    </source>
</reference>
<evidence type="ECO:0000313" key="3">
    <source>
        <dbReference type="Proteomes" id="UP000053558"/>
    </source>
</evidence>
<protein>
    <submittedName>
        <fullName evidence="2">Uncharacterized protein</fullName>
    </submittedName>
</protein>
<sequence>MIGFRAVYAMIFSYSCYHAGPLRKPSTQRSLPYQMPASRQTFALRSGSSPYTTTSSSRHIPPQVIVISDDEDGAATASLLASSAKLRDGRANPKKKGPTPSKDIILEIASDDEETCDAMGGTSGQGTDLEQTVATLEEENRTLRTQVEDMNRNIAGAVNQAFELEDTAARMQEVIR</sequence>
<feature type="coiled-coil region" evidence="1">
    <location>
        <begin position="126"/>
        <end position="167"/>
    </location>
</feature>
<dbReference type="KEGG" id="cput:CONPUDRAFT_75418"/>
<accession>A0A5M3MEB3</accession>
<dbReference type="GeneID" id="19209344"/>
<comment type="caution">
    <text evidence="2">The sequence shown here is derived from an EMBL/GenBank/DDBJ whole genome shotgun (WGS) entry which is preliminary data.</text>
</comment>
<dbReference type="EMBL" id="JH711583">
    <property type="protein sequence ID" value="EIW77562.1"/>
    <property type="molecule type" value="Genomic_DNA"/>
</dbReference>
<dbReference type="AlphaFoldDB" id="A0A5M3MEB3"/>
<evidence type="ECO:0000256" key="1">
    <source>
        <dbReference type="SAM" id="Coils"/>
    </source>
</evidence>
<keyword evidence="1" id="KW-0175">Coiled coil</keyword>
<organism evidence="2 3">
    <name type="scientific">Coniophora puteana (strain RWD-64-598)</name>
    <name type="common">Brown rot fungus</name>
    <dbReference type="NCBI Taxonomy" id="741705"/>
    <lineage>
        <taxon>Eukaryota</taxon>
        <taxon>Fungi</taxon>
        <taxon>Dikarya</taxon>
        <taxon>Basidiomycota</taxon>
        <taxon>Agaricomycotina</taxon>
        <taxon>Agaricomycetes</taxon>
        <taxon>Agaricomycetidae</taxon>
        <taxon>Boletales</taxon>
        <taxon>Coniophorineae</taxon>
        <taxon>Coniophoraceae</taxon>
        <taxon>Coniophora</taxon>
    </lineage>
</organism>
<evidence type="ECO:0000313" key="2">
    <source>
        <dbReference type="EMBL" id="EIW77562.1"/>
    </source>
</evidence>
<name>A0A5M3MEB3_CONPW</name>
<keyword evidence="3" id="KW-1185">Reference proteome</keyword>
<gene>
    <name evidence="2" type="ORF">CONPUDRAFT_75418</name>
</gene>
<dbReference type="Proteomes" id="UP000053558">
    <property type="component" value="Unassembled WGS sequence"/>
</dbReference>
<proteinExistence type="predicted"/>